<dbReference type="PANTHER" id="PTHR11559">
    <property type="entry name" value="CARBOXYLESTERASE"/>
    <property type="match status" value="1"/>
</dbReference>
<proteinExistence type="inferred from homology"/>
<evidence type="ECO:0000256" key="4">
    <source>
        <dbReference type="SAM" id="MobiDB-lite"/>
    </source>
</evidence>
<dbReference type="Gene3D" id="3.40.50.1820">
    <property type="entry name" value="alpha/beta hydrolase"/>
    <property type="match status" value="1"/>
</dbReference>
<keyword evidence="2 3" id="KW-0378">Hydrolase</keyword>
<sequence length="498" mass="53131">MGGGAVSTVVRTTAGRVRGRREAGLTVWRGVPYAAPPVGPLRFRAPQPPEPWEGVRDATTDGPLPPQPRTSTLTGAGLRTPMSEDCLTLTVARRTGGAERKPVMVFIYGGAFGIGGAIAGQYRGETLAAAGDVVFVGFNYRVSALGWLDLSAYGTPEEPVETNVGLRDQLAALAWVRDNIAAFGGDPDDVTLFGESAGATSVLTLLSIPAATGLFARAIAESPTIAAVHGSARSQGWAAELVEDLPGGAAALRTADAQELVAATTRLDLAVSDRQPAARVLGPVVDGDLVPGYPHEVLRRGEGLPLPLVIGTNADEGTLFQRMRGLRATPVRMDRLFDATAPDAKALVLAEYGRARRGKDLERFVTDLMFWAPAVEVAAGHATVAPVWMYRFDFAPPAMRAIGLGAAHGSELDHVMARPGGPTRRLATLLGWDREARALTGRMSGAWLAFARAGAPPAWWPPFDGERRRTLVFDREDRLEEDPRPEVRAAWRSWQPYG</sequence>
<dbReference type="RefSeq" id="WP_133766395.1">
    <property type="nucleotide sequence ID" value="NZ_BAAARP010000002.1"/>
</dbReference>
<dbReference type="GO" id="GO:0016787">
    <property type="term" value="F:hydrolase activity"/>
    <property type="evidence" value="ECO:0007669"/>
    <property type="project" value="UniProtKB-KW"/>
</dbReference>
<organism evidence="6 7">
    <name type="scientific">Amnibacterium kyonggiense</name>
    <dbReference type="NCBI Taxonomy" id="595671"/>
    <lineage>
        <taxon>Bacteria</taxon>
        <taxon>Bacillati</taxon>
        <taxon>Actinomycetota</taxon>
        <taxon>Actinomycetes</taxon>
        <taxon>Micrococcales</taxon>
        <taxon>Microbacteriaceae</taxon>
        <taxon>Amnibacterium</taxon>
    </lineage>
</organism>
<dbReference type="InterPro" id="IPR002018">
    <property type="entry name" value="CarbesteraseB"/>
</dbReference>
<dbReference type="EMBL" id="SOAM01000002">
    <property type="protein sequence ID" value="TDS77310.1"/>
    <property type="molecule type" value="Genomic_DNA"/>
</dbReference>
<dbReference type="SUPFAM" id="SSF53474">
    <property type="entry name" value="alpha/beta-Hydrolases"/>
    <property type="match status" value="1"/>
</dbReference>
<protein>
    <recommendedName>
        <fullName evidence="3">Carboxylic ester hydrolase</fullName>
        <ecNumber evidence="3">3.1.1.-</ecNumber>
    </recommendedName>
</protein>
<accession>A0A4R7FLL9</accession>
<evidence type="ECO:0000256" key="3">
    <source>
        <dbReference type="RuleBase" id="RU361235"/>
    </source>
</evidence>
<evidence type="ECO:0000313" key="6">
    <source>
        <dbReference type="EMBL" id="TDS77310.1"/>
    </source>
</evidence>
<reference evidence="6 7" key="1">
    <citation type="submission" date="2019-03" db="EMBL/GenBank/DDBJ databases">
        <title>Genomic Encyclopedia of Archaeal and Bacterial Type Strains, Phase II (KMG-II): from individual species to whole genera.</title>
        <authorList>
            <person name="Goeker M."/>
        </authorList>
    </citation>
    <scope>NUCLEOTIDE SEQUENCE [LARGE SCALE GENOMIC DNA]</scope>
    <source>
        <strain evidence="6 7">DSM 24782</strain>
    </source>
</reference>
<dbReference type="Proteomes" id="UP000295344">
    <property type="component" value="Unassembled WGS sequence"/>
</dbReference>
<evidence type="ECO:0000256" key="1">
    <source>
        <dbReference type="ARBA" id="ARBA00005964"/>
    </source>
</evidence>
<dbReference type="InterPro" id="IPR050309">
    <property type="entry name" value="Type-B_Carboxylest/Lipase"/>
</dbReference>
<dbReference type="InterPro" id="IPR019826">
    <property type="entry name" value="Carboxylesterase_B_AS"/>
</dbReference>
<evidence type="ECO:0000259" key="5">
    <source>
        <dbReference type="Pfam" id="PF00135"/>
    </source>
</evidence>
<dbReference type="OrthoDB" id="3199405at2"/>
<dbReference type="PROSITE" id="PS00122">
    <property type="entry name" value="CARBOXYLESTERASE_B_1"/>
    <property type="match status" value="1"/>
</dbReference>
<keyword evidence="7" id="KW-1185">Reference proteome</keyword>
<gene>
    <name evidence="6" type="ORF">CLV52_2253</name>
</gene>
<evidence type="ECO:0000256" key="2">
    <source>
        <dbReference type="ARBA" id="ARBA00022801"/>
    </source>
</evidence>
<comment type="caution">
    <text evidence="6">The sequence shown here is derived from an EMBL/GenBank/DDBJ whole genome shotgun (WGS) entry which is preliminary data.</text>
</comment>
<feature type="region of interest" description="Disordered" evidence="4">
    <location>
        <begin position="39"/>
        <end position="78"/>
    </location>
</feature>
<dbReference type="InterPro" id="IPR029058">
    <property type="entry name" value="AB_hydrolase_fold"/>
</dbReference>
<dbReference type="EC" id="3.1.1.-" evidence="3"/>
<name>A0A4R7FLL9_9MICO</name>
<dbReference type="Pfam" id="PF00135">
    <property type="entry name" value="COesterase"/>
    <property type="match status" value="1"/>
</dbReference>
<dbReference type="AlphaFoldDB" id="A0A4R7FLL9"/>
<comment type="similarity">
    <text evidence="1 3">Belongs to the type-B carboxylesterase/lipase family.</text>
</comment>
<feature type="domain" description="Carboxylesterase type B" evidence="5">
    <location>
        <begin position="7"/>
        <end position="483"/>
    </location>
</feature>
<evidence type="ECO:0000313" key="7">
    <source>
        <dbReference type="Proteomes" id="UP000295344"/>
    </source>
</evidence>